<dbReference type="CDD" id="cd00609">
    <property type="entry name" value="AAT_like"/>
    <property type="match status" value="1"/>
</dbReference>
<dbReference type="InterPro" id="IPR015421">
    <property type="entry name" value="PyrdxlP-dep_Trfase_major"/>
</dbReference>
<dbReference type="SMART" id="SM00345">
    <property type="entry name" value="HTH_GNTR"/>
    <property type="match status" value="1"/>
</dbReference>
<dbReference type="InterPro" id="IPR036388">
    <property type="entry name" value="WH-like_DNA-bd_sf"/>
</dbReference>
<evidence type="ECO:0000313" key="8">
    <source>
        <dbReference type="Proteomes" id="UP001058713"/>
    </source>
</evidence>
<evidence type="ECO:0000256" key="3">
    <source>
        <dbReference type="ARBA" id="ARBA00023015"/>
    </source>
</evidence>
<keyword evidence="2" id="KW-0663">Pyridoxal phosphate</keyword>
<dbReference type="PANTHER" id="PTHR46577">
    <property type="entry name" value="HTH-TYPE TRANSCRIPTIONAL REGULATORY PROTEIN GABR"/>
    <property type="match status" value="1"/>
</dbReference>
<proteinExistence type="inferred from homology"/>
<evidence type="ECO:0000256" key="5">
    <source>
        <dbReference type="ARBA" id="ARBA00023163"/>
    </source>
</evidence>
<comment type="similarity">
    <text evidence="1">In the C-terminal section; belongs to the class-I pyridoxal-phosphate-dependent aminotransferase family.</text>
</comment>
<dbReference type="Gene3D" id="1.10.10.10">
    <property type="entry name" value="Winged helix-like DNA-binding domain superfamily/Winged helix DNA-binding domain"/>
    <property type="match status" value="1"/>
</dbReference>
<sequence>MWYPDPETLHSPLHASLAVAIEQAILTKELPAGARLPPHRKMADRLGLSVHTVSKAYESLRKQNLIDGQVGRGSYVCGPAPHPVPQRSEREGGFDFSTVSPVRNKEHSKRFQTSLQELAAELDPSALQACGAVAGTGAHRAAGARWLAACGLAAAPERVLLTNGGSLGMSAALSALTRPGDTVLADSITHNLLVSGCSYLGLKLAGLKADCDGILPDALEDACRTSGPKVLCLRPSLANPVPVMMPEDRRRDLARIADAHDLCIVEDDPLGPVAEDRPPPVSALLPERSVYLTTLSTCAMPGLQVGYMAAPGHLRPALTSRLLSFGGAGAPLMWELASRWVTDGTMLELTSWQRHALNRRHRIASRVFRGVSWRGHPSALHLWLPLPDGWSSGSFSQYARQLQIAVAPDTPFLASGTCPPGAVRVSLGAVQDESLFRKGLELLAALLRMEPGCLPHLAL</sequence>
<keyword evidence="7" id="KW-0032">Aminotransferase</keyword>
<name>A0A9Q9M3S8_LEICA</name>
<evidence type="ECO:0000259" key="6">
    <source>
        <dbReference type="PROSITE" id="PS50949"/>
    </source>
</evidence>
<keyword evidence="3" id="KW-0805">Transcription regulation</keyword>
<dbReference type="PANTHER" id="PTHR46577:SF1">
    <property type="entry name" value="HTH-TYPE TRANSCRIPTIONAL REGULATORY PROTEIN GABR"/>
    <property type="match status" value="1"/>
</dbReference>
<dbReference type="RefSeq" id="WP_375544379.1">
    <property type="nucleotide sequence ID" value="NZ_CP081070.1"/>
</dbReference>
<evidence type="ECO:0000256" key="2">
    <source>
        <dbReference type="ARBA" id="ARBA00022898"/>
    </source>
</evidence>
<dbReference type="Gene3D" id="3.90.1150.10">
    <property type="entry name" value="Aspartate Aminotransferase, domain 1"/>
    <property type="match status" value="1"/>
</dbReference>
<protein>
    <submittedName>
        <fullName evidence="7">PLP-dependent aminotransferase family protein</fullName>
    </submittedName>
</protein>
<dbReference type="InterPro" id="IPR036390">
    <property type="entry name" value="WH_DNA-bd_sf"/>
</dbReference>
<dbReference type="CDD" id="cd07377">
    <property type="entry name" value="WHTH_GntR"/>
    <property type="match status" value="1"/>
</dbReference>
<feature type="domain" description="HTH gntR-type" evidence="6">
    <location>
        <begin position="11"/>
        <end position="79"/>
    </location>
</feature>
<keyword evidence="4" id="KW-0238">DNA-binding</keyword>
<organism evidence="7 8">
    <name type="scientific">Leisingera caerulea</name>
    <name type="common">Phaeobacter caeruleus</name>
    <dbReference type="NCBI Taxonomy" id="506591"/>
    <lineage>
        <taxon>Bacteria</taxon>
        <taxon>Pseudomonadati</taxon>
        <taxon>Pseudomonadota</taxon>
        <taxon>Alphaproteobacteria</taxon>
        <taxon>Rhodobacterales</taxon>
        <taxon>Roseobacteraceae</taxon>
        <taxon>Leisingera</taxon>
    </lineage>
</organism>
<dbReference type="Pfam" id="PF00392">
    <property type="entry name" value="GntR"/>
    <property type="match status" value="1"/>
</dbReference>
<dbReference type="InterPro" id="IPR015422">
    <property type="entry name" value="PyrdxlP-dep_Trfase_small"/>
</dbReference>
<dbReference type="InterPro" id="IPR051446">
    <property type="entry name" value="HTH_trans_reg/aminotransferase"/>
</dbReference>
<dbReference type="Gene3D" id="3.40.640.10">
    <property type="entry name" value="Type I PLP-dependent aspartate aminotransferase-like (Major domain)"/>
    <property type="match status" value="1"/>
</dbReference>
<dbReference type="GO" id="GO:0030170">
    <property type="term" value="F:pyridoxal phosphate binding"/>
    <property type="evidence" value="ECO:0007669"/>
    <property type="project" value="InterPro"/>
</dbReference>
<dbReference type="KEGG" id="lcae:K3721_04225"/>
<dbReference type="InterPro" id="IPR000524">
    <property type="entry name" value="Tscrpt_reg_HTH_GntR"/>
</dbReference>
<evidence type="ECO:0000256" key="1">
    <source>
        <dbReference type="ARBA" id="ARBA00005384"/>
    </source>
</evidence>
<dbReference type="Pfam" id="PF00155">
    <property type="entry name" value="Aminotran_1_2"/>
    <property type="match status" value="1"/>
</dbReference>
<dbReference type="PROSITE" id="PS50949">
    <property type="entry name" value="HTH_GNTR"/>
    <property type="match status" value="1"/>
</dbReference>
<dbReference type="SUPFAM" id="SSF53383">
    <property type="entry name" value="PLP-dependent transferases"/>
    <property type="match status" value="1"/>
</dbReference>
<gene>
    <name evidence="7" type="ORF">K3721_04225</name>
</gene>
<keyword evidence="7" id="KW-0808">Transferase</keyword>
<dbReference type="AlphaFoldDB" id="A0A9Q9M3S8"/>
<evidence type="ECO:0000256" key="4">
    <source>
        <dbReference type="ARBA" id="ARBA00023125"/>
    </source>
</evidence>
<dbReference type="Proteomes" id="UP001058713">
    <property type="component" value="Chromosome"/>
</dbReference>
<accession>A0A9Q9M3S8</accession>
<reference evidence="7" key="1">
    <citation type="submission" date="2021-08" db="EMBL/GenBank/DDBJ databases">
        <authorList>
            <person name="Nwanade C."/>
            <person name="Wang M."/>
            <person name="Masoudi A."/>
            <person name="Yu Z."/>
            <person name="Liu J."/>
        </authorList>
    </citation>
    <scope>NUCLEOTIDE SEQUENCE</scope>
    <source>
        <strain evidence="7">S122</strain>
    </source>
</reference>
<dbReference type="InterPro" id="IPR015424">
    <property type="entry name" value="PyrdxlP-dep_Trfase"/>
</dbReference>
<dbReference type="SUPFAM" id="SSF46785">
    <property type="entry name" value="Winged helix' DNA-binding domain"/>
    <property type="match status" value="1"/>
</dbReference>
<dbReference type="EMBL" id="CP081070">
    <property type="protein sequence ID" value="UWQ54744.1"/>
    <property type="molecule type" value="Genomic_DNA"/>
</dbReference>
<evidence type="ECO:0000313" key="7">
    <source>
        <dbReference type="EMBL" id="UWQ54744.1"/>
    </source>
</evidence>
<dbReference type="InterPro" id="IPR004839">
    <property type="entry name" value="Aminotransferase_I/II_large"/>
</dbReference>
<dbReference type="GO" id="GO:0008483">
    <property type="term" value="F:transaminase activity"/>
    <property type="evidence" value="ECO:0007669"/>
    <property type="project" value="UniProtKB-KW"/>
</dbReference>
<dbReference type="GO" id="GO:0003700">
    <property type="term" value="F:DNA-binding transcription factor activity"/>
    <property type="evidence" value="ECO:0007669"/>
    <property type="project" value="InterPro"/>
</dbReference>
<dbReference type="GO" id="GO:0003677">
    <property type="term" value="F:DNA binding"/>
    <property type="evidence" value="ECO:0007669"/>
    <property type="project" value="UniProtKB-KW"/>
</dbReference>
<keyword evidence="5" id="KW-0804">Transcription</keyword>